<gene>
    <name evidence="4" type="ORF">HPBE_LOCUS17624</name>
</gene>
<dbReference type="InterPro" id="IPR043128">
    <property type="entry name" value="Rev_trsase/Diguanyl_cyclase"/>
</dbReference>
<reference evidence="6" key="2">
    <citation type="submission" date="2019-09" db="UniProtKB">
        <authorList>
            <consortium name="WormBaseParasite"/>
        </authorList>
    </citation>
    <scope>IDENTIFICATION</scope>
</reference>
<dbReference type="EMBL" id="UZAH01030137">
    <property type="protein sequence ID" value="VDP09432.1"/>
    <property type="molecule type" value="Genomic_DNA"/>
</dbReference>
<dbReference type="Pfam" id="PF17919">
    <property type="entry name" value="RT_RNaseH_2"/>
    <property type="match status" value="1"/>
</dbReference>
<dbReference type="PANTHER" id="PTHR37984">
    <property type="entry name" value="PROTEIN CBG26694"/>
    <property type="match status" value="1"/>
</dbReference>
<evidence type="ECO:0000259" key="3">
    <source>
        <dbReference type="Pfam" id="PF17919"/>
    </source>
</evidence>
<keyword evidence="5" id="KW-1185">Reference proteome</keyword>
<sequence>MDAWITVMVQSVIASHKRHYHPCEVYIPHPLEKRQEIERQILQMLNDGIIGRRRDANSWRFTIDFRGLNAIAKPQQSILPNIRDITDLCASKCLYSFLDFQQGLHQFFLKKHTVRAFACFLDSFEYMRLPMGLKEAPATFKRIMDDLKIFIYIEDLIITSESPDVHVQDVDEVLGKIEQIGMKLKASKCEFATKKINFLYKDGIRRNQDKTKAINNYPACHHNRGKGIPRNVFIFRRWTDQCEQVMVQLKETLKTAPMLLAPRLGSPFVIETGSSAKGIAGVLKQDQDGQLKVMSHMQAEPLKA</sequence>
<evidence type="ECO:0000259" key="2">
    <source>
        <dbReference type="Pfam" id="PF00078"/>
    </source>
</evidence>
<dbReference type="Pfam" id="PF00078">
    <property type="entry name" value="RVT_1"/>
    <property type="match status" value="1"/>
</dbReference>
<dbReference type="SUPFAM" id="SSF56672">
    <property type="entry name" value="DNA/RNA polymerases"/>
    <property type="match status" value="1"/>
</dbReference>
<feature type="domain" description="Reverse transcriptase/retrotransposon-derived protein RNase H-like" evidence="3">
    <location>
        <begin position="238"/>
        <end position="295"/>
    </location>
</feature>
<proteinExistence type="predicted"/>
<evidence type="ECO:0000256" key="1">
    <source>
        <dbReference type="ARBA" id="ARBA00023268"/>
    </source>
</evidence>
<accession>A0A3P8A7T7</accession>
<dbReference type="Gene3D" id="3.10.10.10">
    <property type="entry name" value="HIV Type 1 Reverse Transcriptase, subunit A, domain 1"/>
    <property type="match status" value="1"/>
</dbReference>
<evidence type="ECO:0000313" key="4">
    <source>
        <dbReference type="EMBL" id="VDP09432.1"/>
    </source>
</evidence>
<dbReference type="InterPro" id="IPR041577">
    <property type="entry name" value="RT_RNaseH_2"/>
</dbReference>
<name>A0A183G784_HELPZ</name>
<dbReference type="Gene3D" id="3.30.70.270">
    <property type="match status" value="1"/>
</dbReference>
<reference evidence="4 5" key="1">
    <citation type="submission" date="2018-11" db="EMBL/GenBank/DDBJ databases">
        <authorList>
            <consortium name="Pathogen Informatics"/>
        </authorList>
    </citation>
    <scope>NUCLEOTIDE SEQUENCE [LARGE SCALE GENOMIC DNA]</scope>
</reference>
<dbReference type="InterPro" id="IPR043502">
    <property type="entry name" value="DNA/RNA_pol_sf"/>
</dbReference>
<protein>
    <submittedName>
        <fullName evidence="6">Reverse transcriptase domain-containing protein</fullName>
    </submittedName>
</protein>
<dbReference type="Proteomes" id="UP000050761">
    <property type="component" value="Unassembled WGS sequence"/>
</dbReference>
<dbReference type="PANTHER" id="PTHR37984:SF5">
    <property type="entry name" value="PROTEIN NYNRIN-LIKE"/>
    <property type="match status" value="1"/>
</dbReference>
<dbReference type="AlphaFoldDB" id="A0A183G784"/>
<dbReference type="WBParaSite" id="HPBE_0001762501-mRNA-1">
    <property type="protein sequence ID" value="HPBE_0001762501-mRNA-1"/>
    <property type="gene ID" value="HPBE_0001762501"/>
</dbReference>
<feature type="domain" description="Reverse transcriptase" evidence="2">
    <location>
        <begin position="56"/>
        <end position="199"/>
    </location>
</feature>
<dbReference type="OrthoDB" id="5868531at2759"/>
<keyword evidence="1" id="KW-0511">Multifunctional enzyme</keyword>
<organism evidence="5 6">
    <name type="scientific">Heligmosomoides polygyrus</name>
    <name type="common">Parasitic roundworm</name>
    <dbReference type="NCBI Taxonomy" id="6339"/>
    <lineage>
        <taxon>Eukaryota</taxon>
        <taxon>Metazoa</taxon>
        <taxon>Ecdysozoa</taxon>
        <taxon>Nematoda</taxon>
        <taxon>Chromadorea</taxon>
        <taxon>Rhabditida</taxon>
        <taxon>Rhabditina</taxon>
        <taxon>Rhabditomorpha</taxon>
        <taxon>Strongyloidea</taxon>
        <taxon>Heligmosomidae</taxon>
        <taxon>Heligmosomoides</taxon>
    </lineage>
</organism>
<dbReference type="GO" id="GO:0003824">
    <property type="term" value="F:catalytic activity"/>
    <property type="evidence" value="ECO:0007669"/>
    <property type="project" value="UniProtKB-KW"/>
</dbReference>
<dbReference type="CDD" id="cd01647">
    <property type="entry name" value="RT_LTR"/>
    <property type="match status" value="1"/>
</dbReference>
<dbReference type="InterPro" id="IPR000477">
    <property type="entry name" value="RT_dom"/>
</dbReference>
<dbReference type="InterPro" id="IPR050951">
    <property type="entry name" value="Retrovirus_Pol_polyprotein"/>
</dbReference>
<evidence type="ECO:0000313" key="6">
    <source>
        <dbReference type="WBParaSite" id="HPBE_0001762501-mRNA-1"/>
    </source>
</evidence>
<evidence type="ECO:0000313" key="5">
    <source>
        <dbReference type="Proteomes" id="UP000050761"/>
    </source>
</evidence>
<accession>A0A183G784</accession>